<organism evidence="1">
    <name type="scientific">Medioppia subpectinata</name>
    <dbReference type="NCBI Taxonomy" id="1979941"/>
    <lineage>
        <taxon>Eukaryota</taxon>
        <taxon>Metazoa</taxon>
        <taxon>Ecdysozoa</taxon>
        <taxon>Arthropoda</taxon>
        <taxon>Chelicerata</taxon>
        <taxon>Arachnida</taxon>
        <taxon>Acari</taxon>
        <taxon>Acariformes</taxon>
        <taxon>Sarcoptiformes</taxon>
        <taxon>Oribatida</taxon>
        <taxon>Brachypylina</taxon>
        <taxon>Oppioidea</taxon>
        <taxon>Oppiidae</taxon>
        <taxon>Medioppia</taxon>
    </lineage>
</organism>
<evidence type="ECO:0000313" key="2">
    <source>
        <dbReference type="Proteomes" id="UP000759131"/>
    </source>
</evidence>
<feature type="non-terminal residue" evidence="1">
    <location>
        <position position="1"/>
    </location>
</feature>
<dbReference type="EMBL" id="CAJPIZ010006665">
    <property type="protein sequence ID" value="CAG2109714.1"/>
    <property type="molecule type" value="Genomic_DNA"/>
</dbReference>
<protein>
    <submittedName>
        <fullName evidence="1">Uncharacterized protein</fullName>
    </submittedName>
</protein>
<dbReference type="Proteomes" id="UP000759131">
    <property type="component" value="Unassembled WGS sequence"/>
</dbReference>
<dbReference type="Gene3D" id="2.130.10.10">
    <property type="entry name" value="YVTN repeat-like/Quinoprotein amine dehydrogenase"/>
    <property type="match status" value="1"/>
</dbReference>
<reference evidence="1" key="1">
    <citation type="submission" date="2020-11" db="EMBL/GenBank/DDBJ databases">
        <authorList>
            <person name="Tran Van P."/>
        </authorList>
    </citation>
    <scope>NUCLEOTIDE SEQUENCE</scope>
</reference>
<dbReference type="InterPro" id="IPR036322">
    <property type="entry name" value="WD40_repeat_dom_sf"/>
</dbReference>
<proteinExistence type="predicted"/>
<feature type="non-terminal residue" evidence="1">
    <location>
        <position position="448"/>
    </location>
</feature>
<dbReference type="InterPro" id="IPR035969">
    <property type="entry name" value="Rab-GAP_TBC_sf"/>
</dbReference>
<gene>
    <name evidence="1" type="ORF">OSB1V03_LOCUS9701</name>
</gene>
<accession>A0A7R9KTV3</accession>
<name>A0A7R9KTV3_9ACAR</name>
<keyword evidence="2" id="KW-1185">Reference proteome</keyword>
<dbReference type="EMBL" id="OC861240">
    <property type="protein sequence ID" value="CAD7629284.1"/>
    <property type="molecule type" value="Genomic_DNA"/>
</dbReference>
<dbReference type="SUPFAM" id="SSF50978">
    <property type="entry name" value="WD40 repeat-like"/>
    <property type="match status" value="1"/>
</dbReference>
<evidence type="ECO:0000313" key="1">
    <source>
        <dbReference type="EMBL" id="CAD7629284.1"/>
    </source>
</evidence>
<dbReference type="AlphaFoldDB" id="A0A7R9KTV3"/>
<dbReference type="OrthoDB" id="6417311at2759"/>
<sequence>ERLEFCSEFAVTRAAVNASGRLVAFAHKLGAIYVLDLSQKRFQLSTRVHSSVTCLAFVDSDCDDVTCGLVATTADANRIHFFELSFDSLLSSSLVSIECSHKSTISDVSFDTRDRMMTSSAYDAAIVWNLLTFRSNKTLNDKKCQKSLFFGPNLALSVYREALFVCDSFCKSNLILVFERKAKKWQKKKSEEKSVKDISLQLLAKYRRFPEKYRFFIYAQIMGIPNKELHKNIESLSRELIPELRETLKTFHFISETHFSRLLSLLAQLIHFKPQILNDCLIENLALFCFPFAKQMPKELSFFFCLSLVHNNFLFDRKVEKTQVLALIRKLLEMQSKQLAKHFLELKVENSDFSVPLMTSFFSEVFLRSDWFKICDHCVTFGPQFFVYLVIGFCLESRETLLKLETREQIRTHCRSQSQLSANRVIACAHSLARQYLPLNPYSFQTPF</sequence>
<dbReference type="InterPro" id="IPR015943">
    <property type="entry name" value="WD40/YVTN_repeat-like_dom_sf"/>
</dbReference>
<dbReference type="SUPFAM" id="SSF47923">
    <property type="entry name" value="Ypt/Rab-GAP domain of gyp1p"/>
    <property type="match status" value="1"/>
</dbReference>
<dbReference type="Gene3D" id="1.10.472.80">
    <property type="entry name" value="Ypt/Rab-GAP domain of gyp1p, domain 3"/>
    <property type="match status" value="1"/>
</dbReference>